<evidence type="ECO:0000313" key="7">
    <source>
        <dbReference type="Proteomes" id="UP000077763"/>
    </source>
</evidence>
<sequence>MDKFNNMRVFCRIVELGTFSAVAKELKLSTMMISKYIAQLEASLGVVLLHRTTRSLSLTSAGEAYYNRSKQLMEDLADLEASTAQLGERVKGTIKISAPIDFGGMYMVPAIERYLKQYPEVKILMSLDNRPPNLRVGSFDISLLVTDTLDPGVVARKIAETELCTYASPAYLAEKGEPQTIDELSNHQCLHYVDTPHGEFWLFNVDGELKKIKSDWVLASNNGRALCEAAALGMGIVQAPRLSVAPYLQSGELVEILRQYRRPALAIYATYLQRRFYPAKLTTFIDFLLAYFER</sequence>
<protein>
    <submittedName>
        <fullName evidence="6">LysR family transcriptional regulator</fullName>
    </submittedName>
</protein>
<evidence type="ECO:0000256" key="3">
    <source>
        <dbReference type="ARBA" id="ARBA00023125"/>
    </source>
</evidence>
<dbReference type="InterPro" id="IPR000847">
    <property type="entry name" value="LysR_HTH_N"/>
</dbReference>
<dbReference type="GO" id="GO:0043565">
    <property type="term" value="F:sequence-specific DNA binding"/>
    <property type="evidence" value="ECO:0007669"/>
    <property type="project" value="TreeGrafter"/>
</dbReference>
<dbReference type="PROSITE" id="PS50931">
    <property type="entry name" value="HTH_LYSR"/>
    <property type="match status" value="1"/>
</dbReference>
<dbReference type="AlphaFoldDB" id="A0A177MCB1"/>
<organism evidence="6 7">
    <name type="scientific">Methylomonas methanica</name>
    <dbReference type="NCBI Taxonomy" id="421"/>
    <lineage>
        <taxon>Bacteria</taxon>
        <taxon>Pseudomonadati</taxon>
        <taxon>Pseudomonadota</taxon>
        <taxon>Gammaproteobacteria</taxon>
        <taxon>Methylococcales</taxon>
        <taxon>Methylococcaceae</taxon>
        <taxon>Methylomonas</taxon>
    </lineage>
</organism>
<keyword evidence="2" id="KW-0805">Transcription regulation</keyword>
<dbReference type="InterPro" id="IPR036390">
    <property type="entry name" value="WH_DNA-bd_sf"/>
</dbReference>
<keyword evidence="3" id="KW-0238">DNA-binding</keyword>
<dbReference type="GO" id="GO:0006351">
    <property type="term" value="P:DNA-templated transcription"/>
    <property type="evidence" value="ECO:0007669"/>
    <property type="project" value="TreeGrafter"/>
</dbReference>
<gene>
    <name evidence="6" type="ORF">A1353_15125</name>
</gene>
<dbReference type="EMBL" id="LUUH01000060">
    <property type="protein sequence ID" value="OAI02985.1"/>
    <property type="molecule type" value="Genomic_DNA"/>
</dbReference>
<dbReference type="PANTHER" id="PTHR30537:SF35">
    <property type="entry name" value="TRANSCRIPTIONAL REGULATORY PROTEIN"/>
    <property type="match status" value="1"/>
</dbReference>
<dbReference type="GO" id="GO:0003700">
    <property type="term" value="F:DNA-binding transcription factor activity"/>
    <property type="evidence" value="ECO:0007669"/>
    <property type="project" value="InterPro"/>
</dbReference>
<feature type="domain" description="HTH lysR-type" evidence="5">
    <location>
        <begin position="1"/>
        <end position="59"/>
    </location>
</feature>
<dbReference type="RefSeq" id="WP_064037015.1">
    <property type="nucleotide sequence ID" value="NZ_LUUH01000060.1"/>
</dbReference>
<dbReference type="Pfam" id="PF00126">
    <property type="entry name" value="HTH_1"/>
    <property type="match status" value="1"/>
</dbReference>
<proteinExistence type="inferred from homology"/>
<dbReference type="InterPro" id="IPR036388">
    <property type="entry name" value="WH-like_DNA-bd_sf"/>
</dbReference>
<dbReference type="Gene3D" id="3.40.190.290">
    <property type="match status" value="1"/>
</dbReference>
<dbReference type="SUPFAM" id="SSF46785">
    <property type="entry name" value="Winged helix' DNA-binding domain"/>
    <property type="match status" value="1"/>
</dbReference>
<reference evidence="6 7" key="1">
    <citation type="submission" date="2016-03" db="EMBL/GenBank/DDBJ databases">
        <authorList>
            <person name="Ploux O."/>
        </authorList>
    </citation>
    <scope>NUCLEOTIDE SEQUENCE [LARGE SCALE GENOMIC DNA]</scope>
    <source>
        <strain evidence="6 7">R-45371</strain>
    </source>
</reference>
<comment type="similarity">
    <text evidence="1">Belongs to the LysR transcriptional regulatory family.</text>
</comment>
<evidence type="ECO:0000256" key="4">
    <source>
        <dbReference type="ARBA" id="ARBA00023163"/>
    </source>
</evidence>
<dbReference type="InterPro" id="IPR005119">
    <property type="entry name" value="LysR_subst-bd"/>
</dbReference>
<dbReference type="CDD" id="cd08422">
    <property type="entry name" value="PBP2_CrgA_like"/>
    <property type="match status" value="1"/>
</dbReference>
<evidence type="ECO:0000256" key="1">
    <source>
        <dbReference type="ARBA" id="ARBA00009437"/>
    </source>
</evidence>
<dbReference type="SUPFAM" id="SSF53850">
    <property type="entry name" value="Periplasmic binding protein-like II"/>
    <property type="match status" value="1"/>
</dbReference>
<dbReference type="FunFam" id="1.10.10.10:FF:000001">
    <property type="entry name" value="LysR family transcriptional regulator"/>
    <property type="match status" value="1"/>
</dbReference>
<keyword evidence="4" id="KW-0804">Transcription</keyword>
<dbReference type="Gene3D" id="1.10.10.10">
    <property type="entry name" value="Winged helix-like DNA-binding domain superfamily/Winged helix DNA-binding domain"/>
    <property type="match status" value="1"/>
</dbReference>
<dbReference type="Proteomes" id="UP000077763">
    <property type="component" value="Unassembled WGS sequence"/>
</dbReference>
<dbReference type="Pfam" id="PF03466">
    <property type="entry name" value="LysR_substrate"/>
    <property type="match status" value="1"/>
</dbReference>
<evidence type="ECO:0000313" key="6">
    <source>
        <dbReference type="EMBL" id="OAI02985.1"/>
    </source>
</evidence>
<dbReference type="InterPro" id="IPR058163">
    <property type="entry name" value="LysR-type_TF_proteobact-type"/>
</dbReference>
<dbReference type="PANTHER" id="PTHR30537">
    <property type="entry name" value="HTH-TYPE TRANSCRIPTIONAL REGULATOR"/>
    <property type="match status" value="1"/>
</dbReference>
<name>A0A177MCB1_METMH</name>
<accession>A0A177MCB1</accession>
<evidence type="ECO:0000256" key="2">
    <source>
        <dbReference type="ARBA" id="ARBA00023015"/>
    </source>
</evidence>
<comment type="caution">
    <text evidence="6">The sequence shown here is derived from an EMBL/GenBank/DDBJ whole genome shotgun (WGS) entry which is preliminary data.</text>
</comment>
<evidence type="ECO:0000259" key="5">
    <source>
        <dbReference type="PROSITE" id="PS50931"/>
    </source>
</evidence>